<feature type="transmembrane region" description="Helical" evidence="5">
    <location>
        <begin position="116"/>
        <end position="140"/>
    </location>
</feature>
<feature type="transmembrane region" description="Helical" evidence="5">
    <location>
        <begin position="48"/>
        <end position="71"/>
    </location>
</feature>
<feature type="transmembrane region" description="Helical" evidence="5">
    <location>
        <begin position="160"/>
        <end position="178"/>
    </location>
</feature>
<feature type="transmembrane region" description="Helical" evidence="5">
    <location>
        <begin position="468"/>
        <end position="485"/>
    </location>
</feature>
<feature type="transmembrane region" description="Helical" evidence="5">
    <location>
        <begin position="491"/>
        <end position="513"/>
    </location>
</feature>
<name>A0ABQ8P698_9CRYT</name>
<dbReference type="PANTHER" id="PTHR22950">
    <property type="entry name" value="AMINO ACID TRANSPORTER"/>
    <property type="match status" value="1"/>
</dbReference>
<keyword evidence="4 5" id="KW-0472">Membrane</keyword>
<evidence type="ECO:0000313" key="8">
    <source>
        <dbReference type="Proteomes" id="UP001071777"/>
    </source>
</evidence>
<feature type="transmembrane region" description="Helical" evidence="5">
    <location>
        <begin position="190"/>
        <end position="210"/>
    </location>
</feature>
<evidence type="ECO:0000313" key="7">
    <source>
        <dbReference type="EMBL" id="KAJ1608934.1"/>
    </source>
</evidence>
<feature type="transmembrane region" description="Helical" evidence="5">
    <location>
        <begin position="21"/>
        <end position="42"/>
    </location>
</feature>
<keyword evidence="3 5" id="KW-1133">Transmembrane helix</keyword>
<evidence type="ECO:0000256" key="1">
    <source>
        <dbReference type="ARBA" id="ARBA00004141"/>
    </source>
</evidence>
<reference evidence="7" key="1">
    <citation type="submission" date="2022-10" db="EMBL/GenBank/DDBJ databases">
        <title>Adaptive evolution leads to modifications in subtelomeric GC content in a zoonotic Cryptosporidium species.</title>
        <authorList>
            <person name="Li J."/>
            <person name="Feng Y."/>
            <person name="Xiao L."/>
        </authorList>
    </citation>
    <scope>NUCLEOTIDE SEQUENCE</scope>
    <source>
        <strain evidence="7">25894</strain>
    </source>
</reference>
<feature type="transmembrane region" description="Helical" evidence="5">
    <location>
        <begin position="525"/>
        <end position="551"/>
    </location>
</feature>
<evidence type="ECO:0000256" key="5">
    <source>
        <dbReference type="SAM" id="Phobius"/>
    </source>
</evidence>
<accession>A0ABQ8P698</accession>
<evidence type="ECO:0000259" key="6">
    <source>
        <dbReference type="Pfam" id="PF01490"/>
    </source>
</evidence>
<feature type="transmembrane region" description="Helical" evidence="5">
    <location>
        <begin position="309"/>
        <end position="333"/>
    </location>
</feature>
<evidence type="ECO:0000256" key="3">
    <source>
        <dbReference type="ARBA" id="ARBA00022989"/>
    </source>
</evidence>
<comment type="caution">
    <text evidence="7">The sequence shown here is derived from an EMBL/GenBank/DDBJ whole genome shotgun (WGS) entry which is preliminary data.</text>
</comment>
<comment type="subcellular location">
    <subcellularLocation>
        <location evidence="1">Membrane</location>
        <topology evidence="1">Multi-pass membrane protein</topology>
    </subcellularLocation>
</comment>
<dbReference type="InterPro" id="IPR013057">
    <property type="entry name" value="AA_transpt_TM"/>
</dbReference>
<sequence length="558" mass="61735">MKQKSSSNRYIFGNGYLKKGSLAQSVVVLWASISPSAVLLLPSCMKETGIIIGVLTMLFAGLVLFMTQFVLMKSATLLCADNYGNTLLRAILYGGSTDTKEQTREENQKSSISGKIIAIFVNLPIFFAMAITLPCFLIIWCSCIEQLIPPISTNITSSGISYNQIILMVFCAIIMFPFSLKKELQETRHISWLSLIAGLLFAITVIQYYFCYGASLDRGKVIWWNSDIKLSSCMKMLTVSCFAFSNHENSPATAFELQNPTTNRMLALSSIVSISSFTLFSVITIFSYLTFGELTLQSVALNYGNEGTLLVLSKICLSISNLVACTLSLHAAISSLSNIIIALKGDYCNHYDDMLFSQSTSEDGYIGYSQFSPIGTLCSSTNTYTCSSLSNIFENAEKNEYFVSLNDKDDCASSKNSSTSNPLIFNQPENGFNRPNHVNCDKVRNYLAQSGERKHMDVQASVGTKSRAIIVFLFLVSSILLAANLQDLLLLVEVATGLFETIICLIFPALVYLKLFKHIFFCDKYLSRPIFILFTLICSLGCFTASILAILNVDRTHK</sequence>
<dbReference type="EMBL" id="JAPCXB010000089">
    <property type="protein sequence ID" value="KAJ1608934.1"/>
    <property type="molecule type" value="Genomic_DNA"/>
</dbReference>
<feature type="domain" description="Amino acid transporter transmembrane" evidence="6">
    <location>
        <begin position="19"/>
        <end position="550"/>
    </location>
</feature>
<evidence type="ECO:0000256" key="4">
    <source>
        <dbReference type="ARBA" id="ARBA00023136"/>
    </source>
</evidence>
<dbReference type="Proteomes" id="UP001071777">
    <property type="component" value="Unassembled WGS sequence"/>
</dbReference>
<keyword evidence="2 5" id="KW-0812">Transmembrane</keyword>
<dbReference type="Pfam" id="PF01490">
    <property type="entry name" value="Aa_trans"/>
    <property type="match status" value="1"/>
</dbReference>
<feature type="transmembrane region" description="Helical" evidence="5">
    <location>
        <begin position="265"/>
        <end position="289"/>
    </location>
</feature>
<organism evidence="7 8">
    <name type="scientific">Cryptosporidium canis</name>
    <dbReference type="NCBI Taxonomy" id="195482"/>
    <lineage>
        <taxon>Eukaryota</taxon>
        <taxon>Sar</taxon>
        <taxon>Alveolata</taxon>
        <taxon>Apicomplexa</taxon>
        <taxon>Conoidasida</taxon>
        <taxon>Coccidia</taxon>
        <taxon>Eucoccidiorida</taxon>
        <taxon>Eimeriorina</taxon>
        <taxon>Cryptosporidiidae</taxon>
        <taxon>Cryptosporidium</taxon>
    </lineage>
</organism>
<proteinExistence type="predicted"/>
<protein>
    <submittedName>
        <fullName evidence="7">Aa transporter</fullName>
    </submittedName>
</protein>
<gene>
    <name evidence="7" type="ORF">OJ252_2366</name>
</gene>
<keyword evidence="8" id="KW-1185">Reference proteome</keyword>
<evidence type="ECO:0000256" key="2">
    <source>
        <dbReference type="ARBA" id="ARBA00022692"/>
    </source>
</evidence>